<name>A0A6J3M0U7_9PEZI</name>
<accession>A0A6J3M0U7</accession>
<dbReference type="Gene3D" id="3.30.70.3290">
    <property type="match status" value="1"/>
</dbReference>
<evidence type="ECO:0000259" key="9">
    <source>
        <dbReference type="PROSITE" id="PS52004"/>
    </source>
</evidence>
<dbReference type="Gene3D" id="1.10.1200.10">
    <property type="entry name" value="ACP-like"/>
    <property type="match status" value="1"/>
</dbReference>
<dbReference type="SUPFAM" id="SSF47336">
    <property type="entry name" value="ACP-like"/>
    <property type="match status" value="1"/>
</dbReference>
<dbReference type="OrthoDB" id="429813at2759"/>
<dbReference type="InterPro" id="IPR014043">
    <property type="entry name" value="Acyl_transferase_dom"/>
</dbReference>
<keyword evidence="11" id="KW-1185">Reference proteome</keyword>
<dbReference type="PROSITE" id="PS52019">
    <property type="entry name" value="PKS_MFAS_DH"/>
    <property type="match status" value="1"/>
</dbReference>
<evidence type="ECO:0000256" key="4">
    <source>
        <dbReference type="ARBA" id="ARBA00023268"/>
    </source>
</evidence>
<sequence length="2594" mass="284208">MTEQIQKLRDAKRPVLVFGPQILSLHHETFHRLRALLSTNARYSWIREVVDELPLTWSVLAKLSPQFGVKTSNKNIGTLSDLLHHARPDSAWSRLPSSVLTPLGVVTHLVHYIDYLELTGQKAGAASDVRALGFCTGLLASLAVTSSASEDEFRRNAAASIRLAMCVGALIDGYDRDSVAGAAQSLALMWSESSNYAAIAAIINRYEDAYTSVIFDEHRATVTVAEKDIRALESELRACDQVISAVPVSLYGRFHSKGQRINLEIMLELCTLDRSLKFEKNEHMAALQAILTEQADWYHTIRSVVEENPDAHFVCFGIERCIPTSLSRTIRSEQITQIKDLESQLDEASFNLTSSPLPRPGFADTDIAIVGMSCKFANADDPEELWKVLESGVSQHREVPQDRFPMNSTFRPEAEKTQKWFGNFLRDHDGFDHKFFKKSPREAASMDPQQRLLLQVAYQALEQSGYFAGSNPNRNVGCYIGSCSTDYQTNIACHEPNAYSATGNLAAFIAGKISHYFGWTGPALVVDTACSSSAVAIHQACRAILAGECDQALAGGALVISSPLWFHNLAGASFLSSTGACKPFSADADGYCRGEGVAGLILKKMSVALADGDQILGCIAGTDVKQNENCTPIVVPNSPSLSTLFESVLEKSGLRPEQITVAEAHGTGTPVGDPAEWASIRTVLAGPEVARPQKLVVGSVKGHIGHTECTSGVAAVMKVLLMMHAGAIPRQASHSKLSPKLHSTPDDGMEVLTQAKAWNADFYAALINNYGASGSNASVIVTQPFLKRPSSSRFAIHESGIKHAFSLSGNSEDDIRRNATRLLAWIEDQKTTLLPSDLSLNLSRRSNLGMRLSLNFGADSLSGVKGQIKDFLNGNTAGVVTALDFPRPVVLCFAGQASRHVGLNRSVYNQFKILRDHLNACDDIIKQQGLESIFPRIFDNAPITDQVLLQTMMFAMQYSGAMSWIDSGIEVAAAVGHSFGELTALAVCGIVSVSDAIKLISRRALLIREKWGADSGAMLAMEGSASDINALLTASAPIAESQGTVPATVACHNGPTSWTLAGSTNAIEAVEKAVLDSKVSMRTKRLNVTNAFHSTLVEPLLSDLLQVTEGIVFRTPTIPLFYSKNLRFDEPVGSDFIAKHLRNPVYFNDAVQRIAKKYPSAVFLEAGSGSTITSMVKSALGSPKSSHFQAVNITSENVRSNVTDVTLALRKAGVQVTHWAHHKSQTLEYRILLLPPYQFVQSKHWLDLKLPQAHPEVAPALPAVVEAAPLGLFKFVGHKDSAGLHSRFLINTAHQQYEEYLEGHIIAGAAPICPATLQIDIVIESILTLHPEKATSDYKPVIRHIENQAPICRDASRTVWLDFIAKQGEENFWDWKITSTSEQGNATTHVTGEVSLLRADDQQYRREFKRYERLVNYERCKALLEHTSPDDMILGRNIYRAFSDVVDYGDIYRGVQRLVGLGAESAGRVVSSSTSGTWFDTARADCFAQVGGIWVNCMTERSPNTLYIANAIEQWLRSPVASSDNAPGEQKWDVFATHQKISDKAFCTDIFVFDAINGALTEVVLGIQYVEVSKPAMKKLLLRSTPGAQQAQLIDAAAQAIDREPVPAFTTITKSATVPETSGNASWAQDLSASKHVKESSAPRSAGPNVANKLKTIIADLCGLELNDIKDDAQLGDLGIDSLMAMELCREIEGEFKIEIPEDDRGDIVDFPGLVACVCKRTGAGLPDSNSDSEAEDSLSVSNGSRTPSTAPTECSSRDQSTDRGDKSTKHELDISFETWMDAFNSMNTNIDQRIQECGFDGYLAGANLDQTELCVIMILEAFEKLGIDVRQVAVGGVVKRVPHVQEHGRLVDYLYNILDTEAGLIEKTSGGYRRTSQPLPTMSAQDRLEEVQTVHPAHADATALAFHTGSRLAEVLRGKETGVQLIFGSEKGRNLVSKLYGEWPLNAMYYQRMVEFFTNLAASVPRNGGPLRILEMGAGTAGTTKIVLPALAQMGIPVEYTFTDLSPAFVAQARKRFKQYDFVKYRVHDIEKPAPEDLVATQHLVLASNAVHATHDLNQSTAHIKQFLRPDGVLLVLEMTSPVIFLDLIFGLFEGWWMFNDGRNHAVTSPATWDRCMKNVGYGHVAWTGGSRPETNIEKLIMGMAQAPPRYASLQSVASPSVPISHGSRAARSQPDEELPADLVDRKAVIEGYVRKYTAGWSQPTGRLASDGRRGRSARGTTVLVTGASGSLGSYLVAHLARLPEVSAVVCMNRVTKIAGYQRQVQVFQDRHIQLNEEEMQKVWVISTDTSLPQLGLSSDEYQGLMRRVTHICHNAWPMSAVRPVDGFQSQFQVMRNLIDLARDAGSHQSSKIGFEFVSSIAVVGQYPIWTEQRLVPEERMDVRSLIGNGYGDAKYICERMLDETLHRYPEHFHALSVRPGQIAGSKSSGAWNTHEHLSFLVKSCQTIKAVPAFEGELSWTPVEDVAGCCADLLMSEQAPHPIYHIDNPIRQPWRPMVNLWADALDIPSSNIVSFPRWLELVRAYQGKPVENPAIKLVDFLENEFVRMSCGGLLLDTQKSVSHSVTLSKVGPVSDEVARLYIDAWKQTGWLRA</sequence>
<dbReference type="PANTHER" id="PTHR45681:SF6">
    <property type="entry name" value="POLYKETIDE SYNTHASE 37"/>
    <property type="match status" value="1"/>
</dbReference>
<dbReference type="InterPro" id="IPR036291">
    <property type="entry name" value="NAD(P)-bd_dom_sf"/>
</dbReference>
<dbReference type="Pfam" id="PF00698">
    <property type="entry name" value="Acyl_transf_1"/>
    <property type="match status" value="1"/>
</dbReference>
<keyword evidence="2" id="KW-0597">Phosphoprotein</keyword>
<dbReference type="GO" id="GO:0044550">
    <property type="term" value="P:secondary metabolite biosynthetic process"/>
    <property type="evidence" value="ECO:0007669"/>
    <property type="project" value="UniProtKB-ARBA"/>
</dbReference>
<dbReference type="Pfam" id="PF00109">
    <property type="entry name" value="ketoacyl-synt"/>
    <property type="match status" value="1"/>
</dbReference>
<evidence type="ECO:0000256" key="1">
    <source>
        <dbReference type="ARBA" id="ARBA00022450"/>
    </source>
</evidence>
<dbReference type="PROSITE" id="PS00606">
    <property type="entry name" value="KS3_1"/>
    <property type="match status" value="1"/>
</dbReference>
<dbReference type="Pfam" id="PF02801">
    <property type="entry name" value="Ketoacyl-synt_C"/>
    <property type="match status" value="1"/>
</dbReference>
<feature type="domain" description="Carrier" evidence="8">
    <location>
        <begin position="1648"/>
        <end position="1722"/>
    </location>
</feature>
<dbReference type="InterPro" id="IPR016035">
    <property type="entry name" value="Acyl_Trfase/lysoPLipase"/>
</dbReference>
<dbReference type="RefSeq" id="XP_033458544.1">
    <property type="nucleotide sequence ID" value="XM_033601602.1"/>
</dbReference>
<dbReference type="InterPro" id="IPR013120">
    <property type="entry name" value="FAR_NAD-bd"/>
</dbReference>
<dbReference type="SUPFAM" id="SSF51735">
    <property type="entry name" value="NAD(P)-binding Rossmann-fold domains"/>
    <property type="match status" value="1"/>
</dbReference>
<dbReference type="Pfam" id="PF07993">
    <property type="entry name" value="NAD_binding_4"/>
    <property type="match status" value="1"/>
</dbReference>
<dbReference type="PROSITE" id="PS00012">
    <property type="entry name" value="PHOSPHOPANTETHEINE"/>
    <property type="match status" value="1"/>
</dbReference>
<dbReference type="InterPro" id="IPR029063">
    <property type="entry name" value="SAM-dependent_MTases_sf"/>
</dbReference>
<feature type="region of interest" description="C-terminal hotdog fold" evidence="6">
    <location>
        <begin position="1428"/>
        <end position="1578"/>
    </location>
</feature>
<evidence type="ECO:0000256" key="6">
    <source>
        <dbReference type="PROSITE-ProRule" id="PRU01363"/>
    </source>
</evidence>
<dbReference type="SUPFAM" id="SSF52151">
    <property type="entry name" value="FabD/lysophospholipase-like"/>
    <property type="match status" value="1"/>
</dbReference>
<evidence type="ECO:0000256" key="3">
    <source>
        <dbReference type="ARBA" id="ARBA00022679"/>
    </source>
</evidence>
<feature type="region of interest" description="Disordered" evidence="7">
    <location>
        <begin position="1726"/>
        <end position="1769"/>
    </location>
</feature>
<dbReference type="Pfam" id="PF16073">
    <property type="entry name" value="SAT"/>
    <property type="match status" value="1"/>
</dbReference>
<dbReference type="InterPro" id="IPR006162">
    <property type="entry name" value="Ppantetheine_attach_site"/>
</dbReference>
<dbReference type="Gene3D" id="3.40.50.720">
    <property type="entry name" value="NAD(P)-binding Rossmann-like Domain"/>
    <property type="match status" value="1"/>
</dbReference>
<dbReference type="Proteomes" id="UP000504637">
    <property type="component" value="Unplaced"/>
</dbReference>
<dbReference type="InterPro" id="IPR050444">
    <property type="entry name" value="Polyketide_Synthase"/>
</dbReference>
<dbReference type="GO" id="GO:0031177">
    <property type="term" value="F:phosphopantetheine binding"/>
    <property type="evidence" value="ECO:0007669"/>
    <property type="project" value="InterPro"/>
</dbReference>
<dbReference type="CDD" id="cd00833">
    <property type="entry name" value="PKS"/>
    <property type="match status" value="1"/>
</dbReference>
<dbReference type="InterPro" id="IPR018201">
    <property type="entry name" value="Ketoacyl_synth_AS"/>
</dbReference>
<dbReference type="InterPro" id="IPR020841">
    <property type="entry name" value="PKS_Beta-ketoAc_synthase_dom"/>
</dbReference>
<evidence type="ECO:0000256" key="5">
    <source>
        <dbReference type="ARBA" id="ARBA00023315"/>
    </source>
</evidence>
<dbReference type="SMART" id="SM00827">
    <property type="entry name" value="PKS_AT"/>
    <property type="match status" value="1"/>
</dbReference>
<dbReference type="InterPro" id="IPR013217">
    <property type="entry name" value="Methyltransf_12"/>
</dbReference>
<dbReference type="InterPro" id="IPR009081">
    <property type="entry name" value="PP-bd_ACP"/>
</dbReference>
<dbReference type="InterPro" id="IPR014030">
    <property type="entry name" value="Ketoacyl_synth_N"/>
</dbReference>
<dbReference type="Pfam" id="PF00550">
    <property type="entry name" value="PP-binding"/>
    <property type="match status" value="1"/>
</dbReference>
<dbReference type="InterPro" id="IPR001227">
    <property type="entry name" value="Ac_transferase_dom_sf"/>
</dbReference>
<dbReference type="GO" id="GO:0006633">
    <property type="term" value="P:fatty acid biosynthetic process"/>
    <property type="evidence" value="ECO:0007669"/>
    <property type="project" value="InterPro"/>
</dbReference>
<dbReference type="SUPFAM" id="SSF53901">
    <property type="entry name" value="Thiolase-like"/>
    <property type="match status" value="1"/>
</dbReference>
<dbReference type="PROSITE" id="PS52004">
    <property type="entry name" value="KS3_2"/>
    <property type="match status" value="1"/>
</dbReference>
<feature type="domain" description="PKS/mFAS DH" evidence="10">
    <location>
        <begin position="1273"/>
        <end position="1578"/>
    </location>
</feature>
<dbReference type="InterPro" id="IPR041068">
    <property type="entry name" value="HTH_51"/>
</dbReference>
<feature type="compositionally biased region" description="Polar residues" evidence="7">
    <location>
        <begin position="1620"/>
        <end position="1632"/>
    </location>
</feature>
<dbReference type="InterPro" id="IPR042104">
    <property type="entry name" value="PKS_dehydratase_sf"/>
</dbReference>
<keyword evidence="3" id="KW-0808">Transferase</keyword>
<dbReference type="InterPro" id="IPR014031">
    <property type="entry name" value="Ketoacyl_synth_C"/>
</dbReference>
<dbReference type="PROSITE" id="PS50075">
    <property type="entry name" value="CARRIER"/>
    <property type="match status" value="1"/>
</dbReference>
<keyword evidence="1" id="KW-0596">Phosphopantetheine</keyword>
<protein>
    <submittedName>
        <fullName evidence="12">Polyketide synthase</fullName>
    </submittedName>
</protein>
<dbReference type="InterPro" id="IPR016039">
    <property type="entry name" value="Thiolase-like"/>
</dbReference>
<evidence type="ECO:0000259" key="10">
    <source>
        <dbReference type="PROSITE" id="PS52019"/>
    </source>
</evidence>
<dbReference type="SUPFAM" id="SSF55048">
    <property type="entry name" value="Probable ACP-binding domain of malonyl-CoA ACP transacylase"/>
    <property type="match status" value="1"/>
</dbReference>
<dbReference type="SMART" id="SM00825">
    <property type="entry name" value="PKS_KS"/>
    <property type="match status" value="1"/>
</dbReference>
<reference evidence="12" key="3">
    <citation type="submission" date="2025-08" db="UniProtKB">
        <authorList>
            <consortium name="RefSeq"/>
        </authorList>
    </citation>
    <scope>IDENTIFICATION</scope>
    <source>
        <strain evidence="12">CBS 342.82</strain>
    </source>
</reference>
<keyword evidence="4" id="KW-0511">Multifunctional enzyme</keyword>
<dbReference type="Pfam" id="PF08242">
    <property type="entry name" value="Methyltransf_12"/>
    <property type="match status" value="1"/>
</dbReference>
<dbReference type="SUPFAM" id="SSF53335">
    <property type="entry name" value="S-adenosyl-L-methionine-dependent methyltransferases"/>
    <property type="match status" value="1"/>
</dbReference>
<feature type="active site" description="Proton donor; for dehydratase activity" evidence="6">
    <location>
        <position position="1485"/>
    </location>
</feature>
<dbReference type="InterPro" id="IPR020806">
    <property type="entry name" value="PKS_PP-bd"/>
</dbReference>
<feature type="region of interest" description="N-terminal hotdog fold" evidence="6">
    <location>
        <begin position="1273"/>
        <end position="1401"/>
    </location>
</feature>
<dbReference type="SMART" id="SM00823">
    <property type="entry name" value="PKS_PP"/>
    <property type="match status" value="1"/>
</dbReference>
<feature type="region of interest" description="Disordered" evidence="7">
    <location>
        <begin position="1620"/>
        <end position="1647"/>
    </location>
</feature>
<reference evidence="12" key="2">
    <citation type="submission" date="2020-04" db="EMBL/GenBank/DDBJ databases">
        <authorList>
            <consortium name="NCBI Genome Project"/>
        </authorList>
    </citation>
    <scope>NUCLEOTIDE SEQUENCE</scope>
    <source>
        <strain evidence="12">CBS 342.82</strain>
    </source>
</reference>
<dbReference type="GO" id="GO:0004315">
    <property type="term" value="F:3-oxoacyl-[acyl-carrier-protein] synthase activity"/>
    <property type="evidence" value="ECO:0007669"/>
    <property type="project" value="InterPro"/>
</dbReference>
<evidence type="ECO:0000313" key="12">
    <source>
        <dbReference type="RefSeq" id="XP_033458544.1"/>
    </source>
</evidence>
<feature type="active site" description="Proton acceptor; for dehydratase activity" evidence="6">
    <location>
        <position position="1304"/>
    </location>
</feature>
<dbReference type="Gene3D" id="3.10.129.110">
    <property type="entry name" value="Polyketide synthase dehydratase"/>
    <property type="match status" value="1"/>
</dbReference>
<dbReference type="Gene3D" id="3.40.50.150">
    <property type="entry name" value="Vaccinia Virus protein VP39"/>
    <property type="match status" value="1"/>
</dbReference>
<feature type="compositionally biased region" description="Basic and acidic residues" evidence="7">
    <location>
        <begin position="1756"/>
        <end position="1769"/>
    </location>
</feature>
<dbReference type="InterPro" id="IPR036736">
    <property type="entry name" value="ACP-like_sf"/>
</dbReference>
<dbReference type="InterPro" id="IPR032088">
    <property type="entry name" value="SAT"/>
</dbReference>
<dbReference type="InterPro" id="IPR049900">
    <property type="entry name" value="PKS_mFAS_DH"/>
</dbReference>
<keyword evidence="5" id="KW-0012">Acyltransferase</keyword>
<proteinExistence type="predicted"/>
<dbReference type="InterPro" id="IPR016036">
    <property type="entry name" value="Malonyl_transacylase_ACP-bd"/>
</dbReference>
<dbReference type="Gene3D" id="3.40.47.10">
    <property type="match status" value="1"/>
</dbReference>
<reference evidence="12" key="1">
    <citation type="submission" date="2020-01" db="EMBL/GenBank/DDBJ databases">
        <authorList>
            <consortium name="DOE Joint Genome Institute"/>
            <person name="Haridas S."/>
            <person name="Albert R."/>
            <person name="Binder M."/>
            <person name="Bloem J."/>
            <person name="Labutti K."/>
            <person name="Salamov A."/>
            <person name="Andreopoulos B."/>
            <person name="Baker S.E."/>
            <person name="Barry K."/>
            <person name="Bills G."/>
            <person name="Bluhm B.H."/>
            <person name="Cannon C."/>
            <person name="Castanera R."/>
            <person name="Culley D.E."/>
            <person name="Daum C."/>
            <person name="Ezra D."/>
            <person name="Gonzalez J.B."/>
            <person name="Henrissat B."/>
            <person name="Kuo A."/>
            <person name="Liang C."/>
            <person name="Lipzen A."/>
            <person name="Lutzoni F."/>
            <person name="Magnuson J."/>
            <person name="Mondo S."/>
            <person name="Nolan M."/>
            <person name="Ohm R."/>
            <person name="Pangilinan J."/>
            <person name="Park H.-J."/>
            <person name="Ramirez L."/>
            <person name="Alfaro M."/>
            <person name="Sun H."/>
            <person name="Tritt A."/>
            <person name="Yoshinaga Y."/>
            <person name="Zwiers L.-H."/>
            <person name="Turgeon B.G."/>
            <person name="Goodwin S.B."/>
            <person name="Spatafora J.W."/>
            <person name="Crous P.W."/>
            <person name="Grigoriev I.V."/>
        </authorList>
    </citation>
    <scope>NUCLEOTIDE SEQUENCE</scope>
    <source>
        <strain evidence="12">CBS 342.82</strain>
    </source>
</reference>
<evidence type="ECO:0000259" key="8">
    <source>
        <dbReference type="PROSITE" id="PS50075"/>
    </source>
</evidence>
<dbReference type="GeneID" id="54359402"/>
<feature type="compositionally biased region" description="Polar residues" evidence="7">
    <location>
        <begin position="1739"/>
        <end position="1755"/>
    </location>
</feature>
<evidence type="ECO:0000256" key="2">
    <source>
        <dbReference type="ARBA" id="ARBA00022553"/>
    </source>
</evidence>
<dbReference type="Gene3D" id="3.40.366.10">
    <property type="entry name" value="Malonyl-Coenzyme A Acyl Carrier Protein, domain 2"/>
    <property type="match status" value="2"/>
</dbReference>
<evidence type="ECO:0000313" key="11">
    <source>
        <dbReference type="Proteomes" id="UP000504637"/>
    </source>
</evidence>
<dbReference type="Pfam" id="PF18558">
    <property type="entry name" value="HTH_51"/>
    <property type="match status" value="1"/>
</dbReference>
<feature type="domain" description="Ketosynthase family 3 (KS3)" evidence="9">
    <location>
        <begin position="364"/>
        <end position="783"/>
    </location>
</feature>
<organism evidence="12">
    <name type="scientific">Dissoconium aciculare CBS 342.82</name>
    <dbReference type="NCBI Taxonomy" id="1314786"/>
    <lineage>
        <taxon>Eukaryota</taxon>
        <taxon>Fungi</taxon>
        <taxon>Dikarya</taxon>
        <taxon>Ascomycota</taxon>
        <taxon>Pezizomycotina</taxon>
        <taxon>Dothideomycetes</taxon>
        <taxon>Dothideomycetidae</taxon>
        <taxon>Mycosphaerellales</taxon>
        <taxon>Dissoconiaceae</taxon>
        <taxon>Dissoconium</taxon>
    </lineage>
</organism>
<dbReference type="PANTHER" id="PTHR45681">
    <property type="entry name" value="POLYKETIDE SYNTHASE 44-RELATED"/>
    <property type="match status" value="1"/>
</dbReference>
<evidence type="ECO:0000256" key="7">
    <source>
        <dbReference type="SAM" id="MobiDB-lite"/>
    </source>
</evidence>
<gene>
    <name evidence="12" type="ORF">K489DRAFT_322125</name>
</gene>